<feature type="domain" description="TonB-dependent transporter Oar-like beta-barrel" evidence="1">
    <location>
        <begin position="2"/>
        <end position="177"/>
    </location>
</feature>
<accession>A0A239K1G8</accession>
<evidence type="ECO:0000313" key="2">
    <source>
        <dbReference type="EMBL" id="SNT12207.1"/>
    </source>
</evidence>
<dbReference type="SUPFAM" id="SSF56935">
    <property type="entry name" value="Porins"/>
    <property type="match status" value="1"/>
</dbReference>
<dbReference type="EMBL" id="FZOU01000004">
    <property type="protein sequence ID" value="SNT12207.1"/>
    <property type="molecule type" value="Genomic_DNA"/>
</dbReference>
<evidence type="ECO:0000313" key="3">
    <source>
        <dbReference type="Proteomes" id="UP000198356"/>
    </source>
</evidence>
<dbReference type="Pfam" id="PF25183">
    <property type="entry name" value="OMP_b-brl_4"/>
    <property type="match status" value="1"/>
</dbReference>
<dbReference type="AlphaFoldDB" id="A0A239K1G8"/>
<evidence type="ECO:0000259" key="1">
    <source>
        <dbReference type="Pfam" id="PF25183"/>
    </source>
</evidence>
<dbReference type="Proteomes" id="UP000198356">
    <property type="component" value="Unassembled WGS sequence"/>
</dbReference>
<sequence length="184" mass="20509">MKHSFIGTYQIALPFAAFFHRNNRLIGGWTLSGTARFATGFPVTLYDNSDNSLLGTLGNGANNYLLDTPRYLGGLLKINTNGRSREPAFDISQFNKEAEGQLGNARRRMFYGPGIDNFDMTFKKTLRLTESKSIDLRVEAFNVFNHAQFYGPASVDGQIEDPEFGAIDHAADPRLIQLAAKFTF</sequence>
<proteinExistence type="predicted"/>
<reference evidence="2 3" key="1">
    <citation type="submission" date="2017-06" db="EMBL/GenBank/DDBJ databases">
        <authorList>
            <person name="Kim H.J."/>
            <person name="Triplett B.A."/>
        </authorList>
    </citation>
    <scope>NUCLEOTIDE SEQUENCE [LARGE SCALE GENOMIC DNA]</scope>
    <source>
        <strain evidence="2 3">DSM 18704</strain>
    </source>
</reference>
<keyword evidence="3" id="KW-1185">Reference proteome</keyword>
<gene>
    <name evidence="2" type="ORF">SAMN05421770_104264</name>
</gene>
<protein>
    <recommendedName>
        <fullName evidence="1">TonB-dependent transporter Oar-like beta-barrel domain-containing protein</fullName>
    </recommendedName>
</protein>
<name>A0A239K1G8_9BACT</name>
<organism evidence="2 3">
    <name type="scientific">Granulicella rosea</name>
    <dbReference type="NCBI Taxonomy" id="474952"/>
    <lineage>
        <taxon>Bacteria</taxon>
        <taxon>Pseudomonadati</taxon>
        <taxon>Acidobacteriota</taxon>
        <taxon>Terriglobia</taxon>
        <taxon>Terriglobales</taxon>
        <taxon>Acidobacteriaceae</taxon>
        <taxon>Granulicella</taxon>
    </lineage>
</organism>
<dbReference type="InterPro" id="IPR057601">
    <property type="entry name" value="Oar-like_b-barrel"/>
</dbReference>